<gene>
    <name evidence="2" type="ORF">SAMN02745149_02095</name>
</gene>
<dbReference type="OrthoDB" id="360233at2"/>
<feature type="chain" id="PRO_5012956167" description="Lipoprotein" evidence="1">
    <location>
        <begin position="29"/>
        <end position="200"/>
    </location>
</feature>
<keyword evidence="1" id="KW-0732">Signal</keyword>
<accession>A0A1T4MUE9</accession>
<evidence type="ECO:0000256" key="1">
    <source>
        <dbReference type="SAM" id="SignalP"/>
    </source>
</evidence>
<evidence type="ECO:0008006" key="4">
    <source>
        <dbReference type="Google" id="ProtNLM"/>
    </source>
</evidence>
<reference evidence="2 3" key="1">
    <citation type="submission" date="2017-02" db="EMBL/GenBank/DDBJ databases">
        <authorList>
            <person name="Peterson S.W."/>
        </authorList>
    </citation>
    <scope>NUCLEOTIDE SEQUENCE [LARGE SCALE GENOMIC DNA]</scope>
    <source>
        <strain evidence="2 3">ATCC BAA-908</strain>
    </source>
</reference>
<keyword evidence="3" id="KW-1185">Reference proteome</keyword>
<dbReference type="RefSeq" id="WP_078933978.1">
    <property type="nucleotide sequence ID" value="NZ_FUWG01000017.1"/>
</dbReference>
<evidence type="ECO:0000313" key="2">
    <source>
        <dbReference type="EMBL" id="SJZ70593.1"/>
    </source>
</evidence>
<protein>
    <recommendedName>
        <fullName evidence="4">Lipoprotein</fullName>
    </recommendedName>
</protein>
<name>A0A1T4MUE9_TREPO</name>
<dbReference type="STRING" id="261392.SAMN02745149_02095"/>
<dbReference type="Pfam" id="PF11659">
    <property type="entry name" value="DUF3261"/>
    <property type="match status" value="1"/>
</dbReference>
<dbReference type="InterPro" id="IPR021675">
    <property type="entry name" value="DUF3261"/>
</dbReference>
<organism evidence="2 3">
    <name type="scientific">Treponema porcinum</name>
    <dbReference type="NCBI Taxonomy" id="261392"/>
    <lineage>
        <taxon>Bacteria</taxon>
        <taxon>Pseudomonadati</taxon>
        <taxon>Spirochaetota</taxon>
        <taxon>Spirochaetia</taxon>
        <taxon>Spirochaetales</taxon>
        <taxon>Treponemataceae</taxon>
        <taxon>Treponema</taxon>
    </lineage>
</organism>
<dbReference type="GeneID" id="78317366"/>
<evidence type="ECO:0000313" key="3">
    <source>
        <dbReference type="Proteomes" id="UP000190423"/>
    </source>
</evidence>
<dbReference type="PROSITE" id="PS51257">
    <property type="entry name" value="PROKAR_LIPOPROTEIN"/>
    <property type="match status" value="1"/>
</dbReference>
<dbReference type="EMBL" id="FUWG01000017">
    <property type="protein sequence ID" value="SJZ70593.1"/>
    <property type="molecule type" value="Genomic_DNA"/>
</dbReference>
<dbReference type="AlphaFoldDB" id="A0A1T4MUE9"/>
<dbReference type="Proteomes" id="UP000190423">
    <property type="component" value="Unassembled WGS sequence"/>
</dbReference>
<feature type="signal peptide" evidence="1">
    <location>
        <begin position="1"/>
        <end position="28"/>
    </location>
</feature>
<proteinExistence type="predicted"/>
<sequence length="200" mass="22361">MKNCHSPFFAVITVPLFVLCMQFFLSCASTKNEIGADISPVYITNTKKFYLLSPDNIEKPVDSLQLLTGSFGDSSFVLQAFLQADENGFFLSLLNDFGTGMGNLVYDGTKITFDSAVFPKSLKPEYIASDLQFAYYKPSAIKKSLSELNLVFTLTNEDGKEIRRIMNGTKCIEQISKSDGVVDIENFLRGYRYNLQEAAE</sequence>